<reference evidence="9 10" key="1">
    <citation type="submission" date="2024-01" db="EMBL/GenBank/DDBJ databases">
        <title>Genome mining of biosynthetic gene clusters to explore secondary metabolites of Streptomyces sp.</title>
        <authorList>
            <person name="Baig A."/>
            <person name="Ajitkumar Shintre N."/>
            <person name="Kumar H."/>
            <person name="Anbarasu A."/>
            <person name="Ramaiah S."/>
        </authorList>
    </citation>
    <scope>NUCLEOTIDE SEQUENCE [LARGE SCALE GENOMIC DNA]</scope>
    <source>
        <strain evidence="9 10">A03</strain>
    </source>
</reference>
<evidence type="ECO:0000256" key="4">
    <source>
        <dbReference type="ARBA" id="ARBA00023027"/>
    </source>
</evidence>
<keyword evidence="4 7" id="KW-0520">NAD</keyword>
<dbReference type="Gene3D" id="3.40.50.720">
    <property type="entry name" value="NAD(P)-binding Rossmann-like Domain"/>
    <property type="match status" value="1"/>
</dbReference>
<feature type="domain" description="Glycosyl hydrolase family 4 C-terminal" evidence="8">
    <location>
        <begin position="198"/>
        <end position="425"/>
    </location>
</feature>
<dbReference type="PANTHER" id="PTHR32092">
    <property type="entry name" value="6-PHOSPHO-BETA-GLUCOSIDASE-RELATED"/>
    <property type="match status" value="1"/>
</dbReference>
<dbReference type="RefSeq" id="WP_364752176.1">
    <property type="nucleotide sequence ID" value="NZ_JAYMRR010000004.1"/>
</dbReference>
<dbReference type="PRINTS" id="PR00732">
    <property type="entry name" value="GLHYDRLASE4"/>
</dbReference>
<keyword evidence="5" id="KW-0464">Manganese</keyword>
<evidence type="ECO:0000256" key="1">
    <source>
        <dbReference type="ARBA" id="ARBA00010141"/>
    </source>
</evidence>
<keyword evidence="6 7" id="KW-0326">Glycosidase</keyword>
<accession>A0ABV5D861</accession>
<keyword evidence="3 7" id="KW-0378">Hydrolase</keyword>
<protein>
    <recommendedName>
        <fullName evidence="8">Glycosyl hydrolase family 4 C-terminal domain-containing protein</fullName>
    </recommendedName>
</protein>
<evidence type="ECO:0000313" key="9">
    <source>
        <dbReference type="EMBL" id="MFB8748904.1"/>
    </source>
</evidence>
<gene>
    <name evidence="9" type="ORF">VSS30_08800</name>
</gene>
<comment type="similarity">
    <text evidence="1 7">Belongs to the glycosyl hydrolase 4 family.</text>
</comment>
<evidence type="ECO:0000256" key="6">
    <source>
        <dbReference type="ARBA" id="ARBA00023295"/>
    </source>
</evidence>
<organism evidence="9 10">
    <name type="scientific">Streptomyces parvulus</name>
    <dbReference type="NCBI Taxonomy" id="146923"/>
    <lineage>
        <taxon>Bacteria</taxon>
        <taxon>Bacillati</taxon>
        <taxon>Actinomycetota</taxon>
        <taxon>Actinomycetes</taxon>
        <taxon>Kitasatosporales</taxon>
        <taxon>Streptomycetaceae</taxon>
        <taxon>Streptomyces</taxon>
    </lineage>
</organism>
<dbReference type="Gene3D" id="3.90.110.10">
    <property type="entry name" value="Lactate dehydrogenase/glycoside hydrolase, family 4, C-terminal"/>
    <property type="match status" value="1"/>
</dbReference>
<dbReference type="PANTHER" id="PTHR32092:SF6">
    <property type="entry name" value="ALPHA-GALACTOSIDASE"/>
    <property type="match status" value="1"/>
</dbReference>
<evidence type="ECO:0000313" key="10">
    <source>
        <dbReference type="Proteomes" id="UP001585018"/>
    </source>
</evidence>
<dbReference type="Pfam" id="PF02056">
    <property type="entry name" value="Glyco_hydro_4"/>
    <property type="match status" value="1"/>
</dbReference>
<dbReference type="SUPFAM" id="SSF51735">
    <property type="entry name" value="NAD(P)-binding Rossmann-fold domains"/>
    <property type="match status" value="1"/>
</dbReference>
<evidence type="ECO:0000256" key="5">
    <source>
        <dbReference type="ARBA" id="ARBA00023211"/>
    </source>
</evidence>
<dbReference type="Proteomes" id="UP001585018">
    <property type="component" value="Unassembled WGS sequence"/>
</dbReference>
<keyword evidence="2" id="KW-0479">Metal-binding</keyword>
<dbReference type="InterPro" id="IPR022616">
    <property type="entry name" value="Glyco_hydro_4_C"/>
</dbReference>
<dbReference type="EMBL" id="JAYMRR010000004">
    <property type="protein sequence ID" value="MFB8748904.1"/>
    <property type="molecule type" value="Genomic_DNA"/>
</dbReference>
<dbReference type="InterPro" id="IPR015955">
    <property type="entry name" value="Lactate_DH/Glyco_Ohase_4_C"/>
</dbReference>
<proteinExistence type="inferred from homology"/>
<evidence type="ECO:0000259" key="8">
    <source>
        <dbReference type="Pfam" id="PF11975"/>
    </source>
</evidence>
<evidence type="ECO:0000256" key="2">
    <source>
        <dbReference type="ARBA" id="ARBA00022723"/>
    </source>
</evidence>
<dbReference type="Pfam" id="PF11975">
    <property type="entry name" value="Glyco_hydro_4C"/>
    <property type="match status" value="1"/>
</dbReference>
<comment type="cofactor">
    <cofactor evidence="7">
        <name>NAD(+)</name>
        <dbReference type="ChEBI" id="CHEBI:57540"/>
    </cofactor>
    <text evidence="7">Binds 1 NAD(+) per subunit.</text>
</comment>
<comment type="caution">
    <text evidence="9">The sequence shown here is derived from an EMBL/GenBank/DDBJ whole genome shotgun (WGS) entry which is preliminary data.</text>
</comment>
<sequence>MSDTRVLVLIGAGSAVFTRGLLADLITADDLGSWEIRLVDVNEEALRVAARLAGRMVEARGAGNRISVRASADRRTELPGADYVVTCVGVGGRPAWQRDHEVCQEHGVYQPVGDSVMPGGISRLLRTVPVMVDVARDVADLAPDAFFFNYSNPMTANVQAMTRYAGAAPVGLCHGMHHVQRELAAFAGLPFEETSTLYAGINHLTFIYDFRHNGVDAWPGVRARMERELAEPADPADIGAIWENGKAWHNPFSWEIFRRYGAYPAANDRHVLEFFPERWAGGDYYGKKLGVDAFSVPEILQWGEDRYQGMRAQAEDDAPLDAASFENSTGEQEQLIAIIRSITFDRRDMFSVNVPNRGSVPGLPDGAALEIPAVATARGLRPVSVPDLSAPLTAILARRLTSVELATEAAMTGDRDLVVEAMIADGAVTDPDAAAALTDALLDAQRAHLPRFA</sequence>
<evidence type="ECO:0000256" key="3">
    <source>
        <dbReference type="ARBA" id="ARBA00022801"/>
    </source>
</evidence>
<keyword evidence="10" id="KW-1185">Reference proteome</keyword>
<dbReference type="SUPFAM" id="SSF56327">
    <property type="entry name" value="LDH C-terminal domain-like"/>
    <property type="match status" value="1"/>
</dbReference>
<dbReference type="InterPro" id="IPR036291">
    <property type="entry name" value="NAD(P)-bd_dom_sf"/>
</dbReference>
<evidence type="ECO:0000256" key="7">
    <source>
        <dbReference type="RuleBase" id="RU361152"/>
    </source>
</evidence>
<name>A0ABV5D861_9ACTN</name>
<dbReference type="InterPro" id="IPR001088">
    <property type="entry name" value="Glyco_hydro_4"/>
</dbReference>